<organism evidence="1 2">
    <name type="scientific">Paragonimus skrjabini miyazakii</name>
    <dbReference type="NCBI Taxonomy" id="59628"/>
    <lineage>
        <taxon>Eukaryota</taxon>
        <taxon>Metazoa</taxon>
        <taxon>Spiralia</taxon>
        <taxon>Lophotrochozoa</taxon>
        <taxon>Platyhelminthes</taxon>
        <taxon>Trematoda</taxon>
        <taxon>Digenea</taxon>
        <taxon>Plagiorchiida</taxon>
        <taxon>Troglotremata</taxon>
        <taxon>Troglotrematidae</taxon>
        <taxon>Paragonimus</taxon>
    </lineage>
</organism>
<evidence type="ECO:0000313" key="1">
    <source>
        <dbReference type="EMBL" id="KAF7255866.1"/>
    </source>
</evidence>
<evidence type="ECO:0000313" key="2">
    <source>
        <dbReference type="Proteomes" id="UP000822476"/>
    </source>
</evidence>
<dbReference type="EMBL" id="JTDE01003597">
    <property type="protein sequence ID" value="KAF7255866.1"/>
    <property type="molecule type" value="Genomic_DNA"/>
</dbReference>
<dbReference type="AlphaFoldDB" id="A0A8S9YR47"/>
<protein>
    <submittedName>
        <fullName evidence="1">Uncharacterized protein</fullName>
    </submittedName>
</protein>
<name>A0A8S9YR47_9TREM</name>
<proteinExistence type="predicted"/>
<keyword evidence="2" id="KW-1185">Reference proteome</keyword>
<gene>
    <name evidence="1" type="ORF">EG68_06819</name>
</gene>
<sequence length="141" mass="16094">MYSGIFITHFNFVLEDFVKTFDPLIPVHPKSFSAARKIASINITQVGCSYSSHHPGSHLKLLAVCYYNHPTGNFPTTLDYPVGEEHDCKSTVNKTNIVFGCSNHPWSSSSTSRRAFVLPMFIPHWYFKLFGLSVNLYWFKI</sequence>
<dbReference type="Proteomes" id="UP000822476">
    <property type="component" value="Unassembled WGS sequence"/>
</dbReference>
<reference evidence="1" key="1">
    <citation type="submission" date="2019-07" db="EMBL/GenBank/DDBJ databases">
        <title>Annotation for the trematode Paragonimus miyazaki's.</title>
        <authorList>
            <person name="Choi Y.-J."/>
        </authorList>
    </citation>
    <scope>NUCLEOTIDE SEQUENCE</scope>
    <source>
        <strain evidence="1">Japan</strain>
    </source>
</reference>
<comment type="caution">
    <text evidence="1">The sequence shown here is derived from an EMBL/GenBank/DDBJ whole genome shotgun (WGS) entry which is preliminary data.</text>
</comment>
<accession>A0A8S9YR47</accession>